<comment type="caution">
    <text evidence="2">The sequence shown here is derived from an EMBL/GenBank/DDBJ whole genome shotgun (WGS) entry which is preliminary data.</text>
</comment>
<feature type="transmembrane region" description="Helical" evidence="1">
    <location>
        <begin position="210"/>
        <end position="234"/>
    </location>
</feature>
<dbReference type="OrthoDB" id="3265563at2759"/>
<keyword evidence="1" id="KW-0472">Membrane</keyword>
<evidence type="ECO:0000313" key="2">
    <source>
        <dbReference type="EMBL" id="KAF7364224.1"/>
    </source>
</evidence>
<name>A0A8H7D6M0_9AGAR</name>
<feature type="transmembrane region" description="Helical" evidence="1">
    <location>
        <begin position="46"/>
        <end position="67"/>
    </location>
</feature>
<gene>
    <name evidence="2" type="ORF">MSAN_01082000</name>
</gene>
<evidence type="ECO:0000256" key="1">
    <source>
        <dbReference type="SAM" id="Phobius"/>
    </source>
</evidence>
<feature type="transmembrane region" description="Helical" evidence="1">
    <location>
        <begin position="163"/>
        <end position="189"/>
    </location>
</feature>
<evidence type="ECO:0000313" key="3">
    <source>
        <dbReference type="Proteomes" id="UP000623467"/>
    </source>
</evidence>
<keyword evidence="3" id="KW-1185">Reference proteome</keyword>
<dbReference type="EMBL" id="JACAZH010000007">
    <property type="protein sequence ID" value="KAF7364224.1"/>
    <property type="molecule type" value="Genomic_DNA"/>
</dbReference>
<proteinExistence type="predicted"/>
<keyword evidence="1" id="KW-1133">Transmembrane helix</keyword>
<feature type="transmembrane region" description="Helical" evidence="1">
    <location>
        <begin position="134"/>
        <end position="157"/>
    </location>
</feature>
<reference evidence="2" key="1">
    <citation type="submission" date="2020-05" db="EMBL/GenBank/DDBJ databases">
        <title>Mycena genomes resolve the evolution of fungal bioluminescence.</title>
        <authorList>
            <person name="Tsai I.J."/>
        </authorList>
    </citation>
    <scope>NUCLEOTIDE SEQUENCE</scope>
    <source>
        <strain evidence="2">160909Yilan</strain>
    </source>
</reference>
<feature type="transmembrane region" description="Helical" evidence="1">
    <location>
        <begin position="12"/>
        <end position="34"/>
    </location>
</feature>
<protein>
    <submittedName>
        <fullName evidence="2">Rtt106 domain-containing protein</fullName>
    </submittedName>
</protein>
<dbReference type="AlphaFoldDB" id="A0A8H7D6M0"/>
<organism evidence="2 3">
    <name type="scientific">Mycena sanguinolenta</name>
    <dbReference type="NCBI Taxonomy" id="230812"/>
    <lineage>
        <taxon>Eukaryota</taxon>
        <taxon>Fungi</taxon>
        <taxon>Dikarya</taxon>
        <taxon>Basidiomycota</taxon>
        <taxon>Agaricomycotina</taxon>
        <taxon>Agaricomycetes</taxon>
        <taxon>Agaricomycetidae</taxon>
        <taxon>Agaricales</taxon>
        <taxon>Marasmiineae</taxon>
        <taxon>Mycenaceae</taxon>
        <taxon>Mycena</taxon>
    </lineage>
</organism>
<accession>A0A8H7D6M0</accession>
<dbReference type="Proteomes" id="UP000623467">
    <property type="component" value="Unassembled WGS sequence"/>
</dbReference>
<feature type="transmembrane region" description="Helical" evidence="1">
    <location>
        <begin position="240"/>
        <end position="262"/>
    </location>
</feature>
<keyword evidence="1" id="KW-0812">Transmembrane</keyword>
<sequence>MSPTTRFSAFLPLLIDTLMYGVYSALFFQSLQVLYTRRTSNHKIHLGCIITLFVLSTIHITIAYTWASITDTADLAIYELFTLRNLPVLYAPGDPSIVRRLGFLIKLRWVLANTLADGFLIFRCYEIWGRNWRAVAVPLLSYACTIIGALLGLFPLSDRSERAALVLASATTFFTNTSASLLAAGRIWWMSRQVAMSLGKRKAQSKYMDLTAIILESGLMYPAILIITMVFLLVPAAPTVAVLPCIAVAYHLVGIAPTTIIVRVGLGVSTDEVENTVTLGRVR</sequence>